<evidence type="ECO:0000313" key="2">
    <source>
        <dbReference type="EMBL" id="SMB88533.1"/>
    </source>
</evidence>
<dbReference type="Proteomes" id="UP000192731">
    <property type="component" value="Unassembled WGS sequence"/>
</dbReference>
<feature type="domain" description="DUF1659" evidence="1">
    <location>
        <begin position="3"/>
        <end position="72"/>
    </location>
</feature>
<dbReference type="RefSeq" id="WP_084052879.1">
    <property type="nucleotide sequence ID" value="NZ_FWWT01000016.1"/>
</dbReference>
<evidence type="ECO:0000313" key="3">
    <source>
        <dbReference type="Proteomes" id="UP000192731"/>
    </source>
</evidence>
<name>A0A1W1V5G0_DESTI</name>
<dbReference type="EMBL" id="FWWT01000016">
    <property type="protein sequence ID" value="SMB88533.1"/>
    <property type="molecule type" value="Genomic_DNA"/>
</dbReference>
<dbReference type="STRING" id="656914.SAMN00017405_0487"/>
<dbReference type="Pfam" id="PF07872">
    <property type="entry name" value="DUF1659"/>
    <property type="match status" value="1"/>
</dbReference>
<protein>
    <recommendedName>
        <fullName evidence="1">DUF1659 domain-containing protein</fullName>
    </recommendedName>
</protein>
<gene>
    <name evidence="2" type="ORF">SAMN00017405_0487</name>
</gene>
<reference evidence="2 3" key="1">
    <citation type="submission" date="2017-04" db="EMBL/GenBank/DDBJ databases">
        <authorList>
            <person name="Afonso C.L."/>
            <person name="Miller P.J."/>
            <person name="Scott M.A."/>
            <person name="Spackman E."/>
            <person name="Goraichik I."/>
            <person name="Dimitrov K.M."/>
            <person name="Suarez D.L."/>
            <person name="Swayne D.E."/>
        </authorList>
    </citation>
    <scope>NUCLEOTIDE SEQUENCE [LARGE SCALE GENOMIC DNA]</scope>
    <source>
        <strain evidence="2 3">DSM 11270</strain>
    </source>
</reference>
<dbReference type="OrthoDB" id="1955198at2"/>
<dbReference type="AlphaFoldDB" id="A0A1W1V5G0"/>
<proteinExistence type="predicted"/>
<organism evidence="2 3">
    <name type="scientific">Desulfonispora thiosulfatigenes DSM 11270</name>
    <dbReference type="NCBI Taxonomy" id="656914"/>
    <lineage>
        <taxon>Bacteria</taxon>
        <taxon>Bacillati</taxon>
        <taxon>Bacillota</taxon>
        <taxon>Clostridia</taxon>
        <taxon>Eubacteriales</taxon>
        <taxon>Peptococcaceae</taxon>
        <taxon>Desulfonispora</taxon>
    </lineage>
</organism>
<evidence type="ECO:0000259" key="1">
    <source>
        <dbReference type="Pfam" id="PF07872"/>
    </source>
</evidence>
<accession>A0A1W1V5G0</accession>
<sequence>MMVERMHNYSKLRITLDFGMDENEKEILKAKTFSNVKEDAEDEALYEVGTVFAGLTTCETLFDVERISSNSIFYA</sequence>
<dbReference type="InterPro" id="IPR012454">
    <property type="entry name" value="DUF1659"/>
</dbReference>
<keyword evidence="3" id="KW-1185">Reference proteome</keyword>